<dbReference type="Pfam" id="PF01467">
    <property type="entry name" value="CTP_transf_like"/>
    <property type="match status" value="1"/>
</dbReference>
<dbReference type="GO" id="GO:0004515">
    <property type="term" value="F:nicotinate-nucleotide adenylyltransferase activity"/>
    <property type="evidence" value="ECO:0007669"/>
    <property type="project" value="UniProtKB-UniRule"/>
</dbReference>
<dbReference type="NCBIfam" id="TIGR00482">
    <property type="entry name" value="nicotinate (nicotinamide) nucleotide adenylyltransferase"/>
    <property type="match status" value="1"/>
</dbReference>
<organism evidence="13 14">
    <name type="scientific">Polaromonas vacuolata</name>
    <dbReference type="NCBI Taxonomy" id="37448"/>
    <lineage>
        <taxon>Bacteria</taxon>
        <taxon>Pseudomonadati</taxon>
        <taxon>Pseudomonadota</taxon>
        <taxon>Betaproteobacteria</taxon>
        <taxon>Burkholderiales</taxon>
        <taxon>Comamonadaceae</taxon>
        <taxon>Polaromonas</taxon>
    </lineage>
</organism>
<comment type="similarity">
    <text evidence="3 11">Belongs to the NadD family.</text>
</comment>
<evidence type="ECO:0000256" key="2">
    <source>
        <dbReference type="ARBA" id="ARBA00005019"/>
    </source>
</evidence>
<name>A0A6H2HAQ6_9BURK</name>
<evidence type="ECO:0000256" key="7">
    <source>
        <dbReference type="ARBA" id="ARBA00022741"/>
    </source>
</evidence>
<dbReference type="CDD" id="cd02165">
    <property type="entry name" value="NMNAT"/>
    <property type="match status" value="1"/>
</dbReference>
<evidence type="ECO:0000256" key="8">
    <source>
        <dbReference type="ARBA" id="ARBA00022840"/>
    </source>
</evidence>
<dbReference type="SUPFAM" id="SSF52374">
    <property type="entry name" value="Nucleotidylyl transferase"/>
    <property type="match status" value="1"/>
</dbReference>
<comment type="catalytic activity">
    <reaction evidence="10 11">
        <text>nicotinate beta-D-ribonucleotide + ATP + H(+) = deamido-NAD(+) + diphosphate</text>
        <dbReference type="Rhea" id="RHEA:22860"/>
        <dbReference type="ChEBI" id="CHEBI:15378"/>
        <dbReference type="ChEBI" id="CHEBI:30616"/>
        <dbReference type="ChEBI" id="CHEBI:33019"/>
        <dbReference type="ChEBI" id="CHEBI:57502"/>
        <dbReference type="ChEBI" id="CHEBI:58437"/>
        <dbReference type="EC" id="2.7.7.18"/>
    </reaction>
</comment>
<keyword evidence="8 11" id="KW-0067">ATP-binding</keyword>
<dbReference type="GO" id="GO:0005524">
    <property type="term" value="F:ATP binding"/>
    <property type="evidence" value="ECO:0007669"/>
    <property type="project" value="UniProtKB-KW"/>
</dbReference>
<comment type="pathway">
    <text evidence="2 11">Cofactor biosynthesis; NAD(+) biosynthesis; deamido-NAD(+) from nicotinate D-ribonucleotide: step 1/1.</text>
</comment>
<dbReference type="Proteomes" id="UP000502041">
    <property type="component" value="Chromosome"/>
</dbReference>
<comment type="function">
    <text evidence="1 11">Catalyzes the reversible adenylation of nicotinate mononucleotide (NaMN) to nicotinic acid adenine dinucleotide (NaAD).</text>
</comment>
<evidence type="ECO:0000313" key="13">
    <source>
        <dbReference type="EMBL" id="QJC56556.1"/>
    </source>
</evidence>
<evidence type="ECO:0000256" key="1">
    <source>
        <dbReference type="ARBA" id="ARBA00002324"/>
    </source>
</evidence>
<evidence type="ECO:0000256" key="10">
    <source>
        <dbReference type="ARBA" id="ARBA00048721"/>
    </source>
</evidence>
<feature type="domain" description="Cytidyltransferase-like" evidence="12">
    <location>
        <begin position="1"/>
        <end position="128"/>
    </location>
</feature>
<dbReference type="AlphaFoldDB" id="A0A6H2HAQ6"/>
<keyword evidence="9 11" id="KW-0520">NAD</keyword>
<gene>
    <name evidence="11 13" type="primary">nadD</name>
    <name evidence="13" type="ORF">HC248_01864</name>
</gene>
<evidence type="ECO:0000259" key="12">
    <source>
        <dbReference type="Pfam" id="PF01467"/>
    </source>
</evidence>
<keyword evidence="6 11" id="KW-0548">Nucleotidyltransferase</keyword>
<proteinExistence type="inferred from homology"/>
<evidence type="ECO:0000256" key="4">
    <source>
        <dbReference type="ARBA" id="ARBA00022642"/>
    </source>
</evidence>
<dbReference type="GO" id="GO:0009435">
    <property type="term" value="P:NAD+ biosynthetic process"/>
    <property type="evidence" value="ECO:0007669"/>
    <property type="project" value="UniProtKB-UniRule"/>
</dbReference>
<dbReference type="Gene3D" id="3.40.50.620">
    <property type="entry name" value="HUPs"/>
    <property type="match status" value="1"/>
</dbReference>
<reference evidence="13 14" key="1">
    <citation type="submission" date="2020-04" db="EMBL/GenBank/DDBJ databases">
        <title>Complete genome of a Psychrophilic, Marine, Gas Vacuolate Bacterium Polaromonas vacuolata KCTC 22033T.</title>
        <authorList>
            <person name="Hwang K."/>
            <person name="Kim K.M."/>
        </authorList>
    </citation>
    <scope>NUCLEOTIDE SEQUENCE [LARGE SCALE GENOMIC DNA]</scope>
    <source>
        <strain evidence="13 14">KCTC 22033</strain>
    </source>
</reference>
<evidence type="ECO:0000256" key="11">
    <source>
        <dbReference type="HAMAP-Rule" id="MF_00244"/>
    </source>
</evidence>
<keyword evidence="4 11" id="KW-0662">Pyridine nucleotide biosynthesis</keyword>
<dbReference type="PANTHER" id="PTHR39321">
    <property type="entry name" value="NICOTINATE-NUCLEOTIDE ADENYLYLTRANSFERASE-RELATED"/>
    <property type="match status" value="1"/>
</dbReference>
<protein>
    <recommendedName>
        <fullName evidence="11">Probable nicotinate-nucleotide adenylyltransferase</fullName>
        <ecNumber evidence="11">2.7.7.18</ecNumber>
    </recommendedName>
    <alternativeName>
        <fullName evidence="11">Deamido-NAD(+) diphosphorylase</fullName>
    </alternativeName>
    <alternativeName>
        <fullName evidence="11">Deamido-NAD(+) pyrophosphorylase</fullName>
    </alternativeName>
    <alternativeName>
        <fullName evidence="11">Nicotinate mononucleotide adenylyltransferase</fullName>
        <shortName evidence="11">NaMN adenylyltransferase</shortName>
    </alternativeName>
</protein>
<dbReference type="PANTHER" id="PTHR39321:SF3">
    <property type="entry name" value="PHOSPHOPANTETHEINE ADENYLYLTRANSFERASE"/>
    <property type="match status" value="1"/>
</dbReference>
<evidence type="ECO:0000256" key="5">
    <source>
        <dbReference type="ARBA" id="ARBA00022679"/>
    </source>
</evidence>
<dbReference type="InterPro" id="IPR005248">
    <property type="entry name" value="NadD/NMNAT"/>
</dbReference>
<dbReference type="UniPathway" id="UPA00253">
    <property type="reaction ID" value="UER00332"/>
</dbReference>
<evidence type="ECO:0000313" key="14">
    <source>
        <dbReference type="Proteomes" id="UP000502041"/>
    </source>
</evidence>
<dbReference type="NCBIfam" id="TIGR00125">
    <property type="entry name" value="cyt_tran_rel"/>
    <property type="match status" value="1"/>
</dbReference>
<evidence type="ECO:0000256" key="9">
    <source>
        <dbReference type="ARBA" id="ARBA00023027"/>
    </source>
</evidence>
<dbReference type="InterPro" id="IPR004821">
    <property type="entry name" value="Cyt_trans-like"/>
</dbReference>
<dbReference type="HAMAP" id="MF_00244">
    <property type="entry name" value="NaMN_adenylyltr"/>
    <property type="match status" value="1"/>
</dbReference>
<keyword evidence="14" id="KW-1185">Reference proteome</keyword>
<evidence type="ECO:0000256" key="3">
    <source>
        <dbReference type="ARBA" id="ARBA00009014"/>
    </source>
</evidence>
<accession>A0A6H2HAQ6</accession>
<dbReference type="EMBL" id="CP051461">
    <property type="protein sequence ID" value="QJC56556.1"/>
    <property type="molecule type" value="Genomic_DNA"/>
</dbReference>
<keyword evidence="7 11" id="KW-0547">Nucleotide-binding</keyword>
<sequence>MFGGAFDPPHLAHIAMAKVALETLDLTELHIVPTGKAWHKSRVLSDAEHRLAMVKLAFEKMPGVVVDETELNRTGSSFTIDTLEALQAANPEAQLCLIIGTDQCAAFTHWQRWEEILRIAIICVADRAISAASQAQLDVFTASLNASPSMSRQGFLSLSMPPMAQTATQIRELVAASTGENPDLSDWVPEAVARYISQHHLYTVS</sequence>
<keyword evidence="5 11" id="KW-0808">Transferase</keyword>
<dbReference type="KEGG" id="pvac:HC248_01864"/>
<dbReference type="EC" id="2.7.7.18" evidence="11"/>
<evidence type="ECO:0000256" key="6">
    <source>
        <dbReference type="ARBA" id="ARBA00022695"/>
    </source>
</evidence>
<dbReference type="InterPro" id="IPR014729">
    <property type="entry name" value="Rossmann-like_a/b/a_fold"/>
</dbReference>